<name>A0A3R7HGZ7_9STRA</name>
<dbReference type="Proteomes" id="UP000285624">
    <property type="component" value="Unassembled WGS sequence"/>
</dbReference>
<dbReference type="EMBL" id="MBDN02000205">
    <property type="protein sequence ID" value="RLN78117.1"/>
    <property type="molecule type" value="Genomic_DNA"/>
</dbReference>
<protein>
    <submittedName>
        <fullName evidence="4">Uncharacterized protein</fullName>
    </submittedName>
</protein>
<evidence type="ECO:0000313" key="1">
    <source>
        <dbReference type="EMBL" id="KAG2524176.1"/>
    </source>
</evidence>
<dbReference type="EMBL" id="JPWU03000162">
    <property type="protein sequence ID" value="KAG2524176.1"/>
    <property type="molecule type" value="Genomic_DNA"/>
</dbReference>
<reference evidence="5 6" key="2">
    <citation type="submission" date="2018-07" db="EMBL/GenBank/DDBJ databases">
        <title>Genome sequencing of oomycete isolates from Chile give support for New Zealand origin for Phytophthora kernoviae and make available the first Nothophytophthora sp. genome.</title>
        <authorList>
            <person name="Studholme D.J."/>
            <person name="Sanfuentes E."/>
            <person name="Panda P."/>
            <person name="Hill R."/>
            <person name="Sambles C."/>
            <person name="Grant M."/>
            <person name="Williams N.M."/>
            <person name="Mcdougal R.L."/>
        </authorList>
    </citation>
    <scope>NUCLEOTIDE SEQUENCE [LARGE SCALE GENOMIC DNA]</scope>
    <source>
        <strain evidence="3">Chile2</strain>
        <strain evidence="4">Chile4</strain>
    </source>
</reference>
<evidence type="ECO:0000313" key="5">
    <source>
        <dbReference type="Proteomes" id="UP000285624"/>
    </source>
</evidence>
<reference evidence="1" key="3">
    <citation type="submission" date="2020-06" db="EMBL/GenBank/DDBJ databases">
        <authorList>
            <person name="Studholme D.J."/>
        </authorList>
    </citation>
    <scope>NUCLEOTIDE SEQUENCE</scope>
    <source>
        <strain evidence="2">NZFS 2646</strain>
        <strain evidence="1">NZFS 3630</strain>
    </source>
</reference>
<gene>
    <name evidence="3" type="ORF">BBI17_006317</name>
    <name evidence="4" type="ORF">BBO99_00006193</name>
    <name evidence="2" type="ORF">JM16_001279</name>
    <name evidence="1" type="ORF">JM18_005148</name>
</gene>
<evidence type="ECO:0000313" key="3">
    <source>
        <dbReference type="EMBL" id="RLM96105.1"/>
    </source>
</evidence>
<reference evidence="1" key="1">
    <citation type="journal article" date="2015" name="Genom Data">
        <title>Genome sequences of six Phytophthora species associated with forests in New Zealand.</title>
        <authorList>
            <person name="Studholme D.J."/>
            <person name="McDougal R.L."/>
            <person name="Sambles C."/>
            <person name="Hansen E."/>
            <person name="Hardy G."/>
            <person name="Grant M."/>
            <person name="Ganley R.J."/>
            <person name="Williams N.M."/>
        </authorList>
    </citation>
    <scope>NUCLEOTIDE SEQUENCE</scope>
    <source>
        <strain evidence="2">NZFS 2646</strain>
        <strain evidence="1">NZFS 3630</strain>
    </source>
</reference>
<dbReference type="Proteomes" id="UP000792063">
    <property type="component" value="Unassembled WGS sequence"/>
</dbReference>
<evidence type="ECO:0000313" key="6">
    <source>
        <dbReference type="Proteomes" id="UP000285883"/>
    </source>
</evidence>
<dbReference type="EMBL" id="JPWV03000043">
    <property type="protein sequence ID" value="KAG2528286.1"/>
    <property type="molecule type" value="Genomic_DNA"/>
</dbReference>
<dbReference type="EMBL" id="MAYM02002353">
    <property type="protein sequence ID" value="RLM96105.1"/>
    <property type="molecule type" value="Genomic_DNA"/>
</dbReference>
<dbReference type="Proteomes" id="UP000785171">
    <property type="component" value="Unassembled WGS sequence"/>
</dbReference>
<proteinExistence type="predicted"/>
<evidence type="ECO:0000313" key="2">
    <source>
        <dbReference type="EMBL" id="KAG2528286.1"/>
    </source>
</evidence>
<keyword evidence="5" id="KW-1185">Reference proteome</keyword>
<comment type="caution">
    <text evidence="4">The sequence shown here is derived from an EMBL/GenBank/DDBJ whole genome shotgun (WGS) entry which is preliminary data.</text>
</comment>
<dbReference type="Proteomes" id="UP000285883">
    <property type="component" value="Unassembled WGS sequence"/>
</dbReference>
<sequence length="259" mass="28515">MEIGTEVCSVEQNGDSLAANHVVQDTVRDAVDMPIESAVFESIQEEEIELMSVKQEALTVVQVEVSSDSEVLDQGAEDESPMELEVLESSDEESAIELEVPDSDESALELDVLESESDEDFPSCLEVAIRLRKAGDVTQLKEFPAIVEQLRSYLQNKKHLTVAELDGPLFAHKNITSAEVSEVGRAIESMISVGMRLPLRPQIKSALAILLATVKQLELTLGELPAFLRPVLKQFSEYLSSTVKDATSTRDNFFSVMEV</sequence>
<evidence type="ECO:0000313" key="4">
    <source>
        <dbReference type="EMBL" id="RLN78117.1"/>
    </source>
</evidence>
<organism evidence="4 5">
    <name type="scientific">Phytophthora kernoviae</name>
    <dbReference type="NCBI Taxonomy" id="325452"/>
    <lineage>
        <taxon>Eukaryota</taxon>
        <taxon>Sar</taxon>
        <taxon>Stramenopiles</taxon>
        <taxon>Oomycota</taxon>
        <taxon>Peronosporomycetes</taxon>
        <taxon>Peronosporales</taxon>
        <taxon>Peronosporaceae</taxon>
        <taxon>Phytophthora</taxon>
    </lineage>
</organism>
<dbReference type="AlphaFoldDB" id="A0A3R7HGZ7"/>
<accession>A0A3R7HGZ7</accession>